<name>A0AAD4T289_9MAGN</name>
<gene>
    <name evidence="2" type="ORF">MKW98_027988</name>
</gene>
<reference evidence="2" key="1">
    <citation type="submission" date="2022-04" db="EMBL/GenBank/DDBJ databases">
        <title>A functionally conserved STORR gene fusion in Papaver species that diverged 16.8 million years ago.</title>
        <authorList>
            <person name="Catania T."/>
        </authorList>
    </citation>
    <scope>NUCLEOTIDE SEQUENCE</scope>
    <source>
        <strain evidence="2">S-188037</strain>
    </source>
</reference>
<feature type="non-terminal residue" evidence="2">
    <location>
        <position position="1"/>
    </location>
</feature>
<dbReference type="Proteomes" id="UP001202328">
    <property type="component" value="Unassembled WGS sequence"/>
</dbReference>
<protein>
    <submittedName>
        <fullName evidence="2">Uncharacterized protein</fullName>
    </submittedName>
</protein>
<comment type="caution">
    <text evidence="2">The sequence shown here is derived from an EMBL/GenBank/DDBJ whole genome shotgun (WGS) entry which is preliminary data.</text>
</comment>
<feature type="region of interest" description="Disordered" evidence="1">
    <location>
        <begin position="14"/>
        <end position="53"/>
    </location>
</feature>
<feature type="compositionally biased region" description="Basic residues" evidence="1">
    <location>
        <begin position="43"/>
        <end position="53"/>
    </location>
</feature>
<proteinExistence type="predicted"/>
<accession>A0AAD4T289</accession>
<evidence type="ECO:0000313" key="3">
    <source>
        <dbReference type="Proteomes" id="UP001202328"/>
    </source>
</evidence>
<feature type="compositionally biased region" description="Basic and acidic residues" evidence="1">
    <location>
        <begin position="16"/>
        <end position="27"/>
    </location>
</feature>
<evidence type="ECO:0000256" key="1">
    <source>
        <dbReference type="SAM" id="MobiDB-lite"/>
    </source>
</evidence>
<dbReference type="AlphaFoldDB" id="A0AAD4T289"/>
<dbReference type="EMBL" id="JAJJMB010005688">
    <property type="protein sequence ID" value="KAI3937646.1"/>
    <property type="molecule type" value="Genomic_DNA"/>
</dbReference>
<keyword evidence="3" id="KW-1185">Reference proteome</keyword>
<evidence type="ECO:0000313" key="2">
    <source>
        <dbReference type="EMBL" id="KAI3937646.1"/>
    </source>
</evidence>
<sequence length="53" mass="5735">GISYGRRLSFNSVKDTVSKTRELKREGASSTAGTGEDDGAAKNGKRKKCLKFK</sequence>
<organism evidence="2 3">
    <name type="scientific">Papaver atlanticum</name>
    <dbReference type="NCBI Taxonomy" id="357466"/>
    <lineage>
        <taxon>Eukaryota</taxon>
        <taxon>Viridiplantae</taxon>
        <taxon>Streptophyta</taxon>
        <taxon>Embryophyta</taxon>
        <taxon>Tracheophyta</taxon>
        <taxon>Spermatophyta</taxon>
        <taxon>Magnoliopsida</taxon>
        <taxon>Ranunculales</taxon>
        <taxon>Papaveraceae</taxon>
        <taxon>Papaveroideae</taxon>
        <taxon>Papaver</taxon>
    </lineage>
</organism>